<organism evidence="8 9">
    <name type="scientific">Hymenochirus boettgeri</name>
    <name type="common">Congo dwarf clawed frog</name>
    <dbReference type="NCBI Taxonomy" id="247094"/>
    <lineage>
        <taxon>Eukaryota</taxon>
        <taxon>Metazoa</taxon>
        <taxon>Chordata</taxon>
        <taxon>Craniata</taxon>
        <taxon>Vertebrata</taxon>
        <taxon>Euteleostomi</taxon>
        <taxon>Amphibia</taxon>
        <taxon>Batrachia</taxon>
        <taxon>Anura</taxon>
        <taxon>Pipoidea</taxon>
        <taxon>Pipidae</taxon>
        <taxon>Pipinae</taxon>
        <taxon>Hymenochirus</taxon>
    </lineage>
</organism>
<evidence type="ECO:0000256" key="2">
    <source>
        <dbReference type="ARBA" id="ARBA00022692"/>
    </source>
</evidence>
<dbReference type="GO" id="GO:0016020">
    <property type="term" value="C:membrane"/>
    <property type="evidence" value="ECO:0007669"/>
    <property type="project" value="UniProtKB-SubCell"/>
</dbReference>
<evidence type="ECO:0000256" key="5">
    <source>
        <dbReference type="SAM" id="MobiDB-lite"/>
    </source>
</evidence>
<evidence type="ECO:0000256" key="1">
    <source>
        <dbReference type="ARBA" id="ARBA00004370"/>
    </source>
</evidence>
<feature type="transmembrane region" description="Helical" evidence="6">
    <location>
        <begin position="30"/>
        <end position="49"/>
    </location>
</feature>
<dbReference type="AlphaFoldDB" id="A0A8T2K7Z0"/>
<comment type="subcellular location">
    <subcellularLocation>
        <location evidence="1">Membrane</location>
    </subcellularLocation>
</comment>
<dbReference type="Proteomes" id="UP000812440">
    <property type="component" value="Chromosome 1"/>
</dbReference>
<evidence type="ECO:0000313" key="8">
    <source>
        <dbReference type="EMBL" id="KAG8453625.1"/>
    </source>
</evidence>
<reference evidence="8" key="1">
    <citation type="thesis" date="2020" institute="ProQuest LLC" country="789 East Eisenhower Parkway, Ann Arbor, MI, USA">
        <title>Comparative Genomics and Chromosome Evolution.</title>
        <authorList>
            <person name="Mudd A.B."/>
        </authorList>
    </citation>
    <scope>NUCLEOTIDE SEQUENCE</scope>
    <source>
        <strain evidence="8">Female2</strain>
        <tissue evidence="8">Blood</tissue>
    </source>
</reference>
<feature type="transmembrane region" description="Helical" evidence="6">
    <location>
        <begin position="125"/>
        <end position="149"/>
    </location>
</feature>
<keyword evidence="4 6" id="KW-0472">Membrane</keyword>
<accession>A0A8T2K7Z0</accession>
<gene>
    <name evidence="8" type="ORF">GDO86_000309</name>
</gene>
<name>A0A8T2K7Z0_9PIPI</name>
<dbReference type="InterPro" id="IPR026910">
    <property type="entry name" value="Shisa"/>
</dbReference>
<dbReference type="Pfam" id="PF13908">
    <property type="entry name" value="Shisa_N"/>
    <property type="match status" value="1"/>
</dbReference>
<keyword evidence="9" id="KW-1185">Reference proteome</keyword>
<dbReference type="PANTHER" id="PTHR31395:SF4">
    <property type="entry name" value="PROTEIN SHISA-3 HOMOLOG"/>
    <property type="match status" value="1"/>
</dbReference>
<feature type="region of interest" description="Disordered" evidence="5">
    <location>
        <begin position="179"/>
        <end position="220"/>
    </location>
</feature>
<keyword evidence="3 6" id="KW-1133">Transmembrane helix</keyword>
<evidence type="ECO:0000256" key="4">
    <source>
        <dbReference type="ARBA" id="ARBA00023136"/>
    </source>
</evidence>
<sequence>MGQCGGCGYLRLRPLPRCIVLLHGPNLSPLSLTTMGFFTGCLLFLSLTWDGAMAQGEYCHGWLDSAGNYQAGFQCPEDFDTADATICCGSCALRYCCAASEARVEQGKCTNDRELEKSGVTAQPVYVPFLIVGSIFIAFIIIGSLVAVYCCTCLRPKQTSQQPVRFTLRSYPPETLPMILNSGNLRTPSRQSSTATSSTSTGSSVRRLSSSRTDPAYLLPSPPPPYSSAHSVHLNPSTTFLVSTQYFSYPLQPEAIGNKSCPDFRQS</sequence>
<protein>
    <recommendedName>
        <fullName evidence="7">Shisa N-terminal domain-containing protein</fullName>
    </recommendedName>
</protein>
<dbReference type="OrthoDB" id="10025410at2759"/>
<evidence type="ECO:0000259" key="7">
    <source>
        <dbReference type="Pfam" id="PF13908"/>
    </source>
</evidence>
<feature type="compositionally biased region" description="Low complexity" evidence="5">
    <location>
        <begin position="186"/>
        <end position="219"/>
    </location>
</feature>
<proteinExistence type="predicted"/>
<dbReference type="InterPro" id="IPR053891">
    <property type="entry name" value="Shisa_N"/>
</dbReference>
<dbReference type="EMBL" id="JAACNH010000001">
    <property type="protein sequence ID" value="KAG8453625.1"/>
    <property type="molecule type" value="Genomic_DNA"/>
</dbReference>
<comment type="caution">
    <text evidence="8">The sequence shown here is derived from an EMBL/GenBank/DDBJ whole genome shotgun (WGS) entry which is preliminary data.</text>
</comment>
<keyword evidence="2 6" id="KW-0812">Transmembrane</keyword>
<evidence type="ECO:0000256" key="3">
    <source>
        <dbReference type="ARBA" id="ARBA00022989"/>
    </source>
</evidence>
<dbReference type="PANTHER" id="PTHR31395">
    <property type="entry name" value="SHISA"/>
    <property type="match status" value="1"/>
</dbReference>
<evidence type="ECO:0000313" key="9">
    <source>
        <dbReference type="Proteomes" id="UP000812440"/>
    </source>
</evidence>
<evidence type="ECO:0000256" key="6">
    <source>
        <dbReference type="SAM" id="Phobius"/>
    </source>
</evidence>
<feature type="domain" description="Shisa N-terminal" evidence="7">
    <location>
        <begin position="56"/>
        <end position="111"/>
    </location>
</feature>